<evidence type="ECO:0000259" key="1">
    <source>
        <dbReference type="Pfam" id="PF12697"/>
    </source>
</evidence>
<dbReference type="EMBL" id="CP021354">
    <property type="protein sequence ID" value="AWK74917.1"/>
    <property type="molecule type" value="Genomic_DNA"/>
</dbReference>
<name>A0A2S2C201_9NOCA</name>
<organism evidence="2 3">
    <name type="scientific">Rhodococcus oxybenzonivorans</name>
    <dbReference type="NCBI Taxonomy" id="1990687"/>
    <lineage>
        <taxon>Bacteria</taxon>
        <taxon>Bacillati</taxon>
        <taxon>Actinomycetota</taxon>
        <taxon>Actinomycetes</taxon>
        <taxon>Mycobacteriales</taxon>
        <taxon>Nocardiaceae</taxon>
        <taxon>Rhodococcus</taxon>
    </lineage>
</organism>
<proteinExistence type="predicted"/>
<reference evidence="2 3" key="1">
    <citation type="submission" date="2017-05" db="EMBL/GenBank/DDBJ databases">
        <title>Isolation of Rhodococcus sp. S2-17 biodegrading of BP-3.</title>
        <authorList>
            <person name="Lee Y."/>
            <person name="Kim K.H."/>
            <person name="Chun B.H."/>
            <person name="Jung H.S."/>
            <person name="Jeon C.O."/>
        </authorList>
    </citation>
    <scope>NUCLEOTIDE SEQUENCE [LARGE SCALE GENOMIC DNA]</scope>
    <source>
        <strain evidence="2 3">S2-17</strain>
    </source>
</reference>
<dbReference type="KEGG" id="roz:CBI38_28495"/>
<dbReference type="GO" id="GO:0016787">
    <property type="term" value="F:hydrolase activity"/>
    <property type="evidence" value="ECO:0007669"/>
    <property type="project" value="UniProtKB-KW"/>
</dbReference>
<sequence length="302" mass="33115">MKRLPIATHGIYRDDEDCVPVRRACRESLERWHVPHALLRLETSLGATTVLTAGTNTGRPPVVLLPGAGLSAASTVATVCALYEHHRVLVPDLPGEPGLSSSRRPHRHAYDVYGRWLDELIPQLRPEPVIVVGHALGAAIALAATPSDRFAGLVLVNPAGITAIKRTWQLTRLRTKWMLHPTLDNSEQLLRYLSGSPFTPDMSLVCWYSMIAEHCFPGRLPRRLPARMIRRWAGEVPVIVADGECDPLLDRNRLRRRARSLLGVEVQLLAGCGHLGLREAPASVATLISALPAPGLHHKGSV</sequence>
<dbReference type="OrthoDB" id="5513277at2"/>
<dbReference type="AlphaFoldDB" id="A0A2S2C201"/>
<evidence type="ECO:0000313" key="2">
    <source>
        <dbReference type="EMBL" id="AWK74917.1"/>
    </source>
</evidence>
<dbReference type="SUPFAM" id="SSF53474">
    <property type="entry name" value="alpha/beta-Hydrolases"/>
    <property type="match status" value="1"/>
</dbReference>
<dbReference type="Pfam" id="PF12697">
    <property type="entry name" value="Abhydrolase_6"/>
    <property type="match status" value="1"/>
</dbReference>
<dbReference type="InterPro" id="IPR000073">
    <property type="entry name" value="AB_hydrolase_1"/>
</dbReference>
<dbReference type="Proteomes" id="UP000245711">
    <property type="component" value="Chromosome"/>
</dbReference>
<evidence type="ECO:0000313" key="3">
    <source>
        <dbReference type="Proteomes" id="UP000245711"/>
    </source>
</evidence>
<dbReference type="InterPro" id="IPR029058">
    <property type="entry name" value="AB_hydrolase_fold"/>
</dbReference>
<accession>A0A2S2C201</accession>
<dbReference type="Gene3D" id="3.40.50.1820">
    <property type="entry name" value="alpha/beta hydrolase"/>
    <property type="match status" value="1"/>
</dbReference>
<dbReference type="PANTHER" id="PTHR43798">
    <property type="entry name" value="MONOACYLGLYCEROL LIPASE"/>
    <property type="match status" value="1"/>
</dbReference>
<keyword evidence="2" id="KW-0378">Hydrolase</keyword>
<dbReference type="RefSeq" id="WP_109334280.1">
    <property type="nucleotide sequence ID" value="NZ_CP021354.1"/>
</dbReference>
<dbReference type="GO" id="GO:0016020">
    <property type="term" value="C:membrane"/>
    <property type="evidence" value="ECO:0007669"/>
    <property type="project" value="TreeGrafter"/>
</dbReference>
<protein>
    <submittedName>
        <fullName evidence="2">Alpha/beta hydrolase</fullName>
    </submittedName>
</protein>
<dbReference type="PANTHER" id="PTHR43798:SF33">
    <property type="entry name" value="HYDROLASE, PUTATIVE (AFU_ORTHOLOGUE AFUA_2G14860)-RELATED"/>
    <property type="match status" value="1"/>
</dbReference>
<gene>
    <name evidence="2" type="ORF">CBI38_28495</name>
</gene>
<dbReference type="InterPro" id="IPR050266">
    <property type="entry name" value="AB_hydrolase_sf"/>
</dbReference>
<keyword evidence="3" id="KW-1185">Reference proteome</keyword>
<feature type="domain" description="AB hydrolase-1" evidence="1">
    <location>
        <begin position="62"/>
        <end position="285"/>
    </location>
</feature>